<organism evidence="2 3">
    <name type="scientific">Vibrio comitans NBRC 102076</name>
    <dbReference type="NCBI Taxonomy" id="1219078"/>
    <lineage>
        <taxon>Bacteria</taxon>
        <taxon>Pseudomonadati</taxon>
        <taxon>Pseudomonadota</taxon>
        <taxon>Gammaproteobacteria</taxon>
        <taxon>Vibrionales</taxon>
        <taxon>Vibrionaceae</taxon>
        <taxon>Vibrio</taxon>
    </lineage>
</organism>
<sequence>MKKTLSLITLTFLSLTAQASIQLWDCNDGYNITSDNRVMMLNDKDTGQTLKLRKVDERNFVHKTDSLQVDIRKEKDGGAFVSVFWFEEEDMYSTYCPNVF</sequence>
<name>A0A4Y3IPD0_9VIBR</name>
<evidence type="ECO:0000313" key="3">
    <source>
        <dbReference type="Proteomes" id="UP000318242"/>
    </source>
</evidence>
<evidence type="ECO:0000256" key="1">
    <source>
        <dbReference type="SAM" id="SignalP"/>
    </source>
</evidence>
<gene>
    <name evidence="2" type="ORF">VCO01S_21650</name>
</gene>
<proteinExistence type="predicted"/>
<dbReference type="EMBL" id="BJLH01000009">
    <property type="protein sequence ID" value="GEA60972.1"/>
    <property type="molecule type" value="Genomic_DNA"/>
</dbReference>
<feature type="chain" id="PRO_5021269915" description="Lipoprotein" evidence="1">
    <location>
        <begin position="20"/>
        <end position="100"/>
    </location>
</feature>
<dbReference type="Proteomes" id="UP000318242">
    <property type="component" value="Unassembled WGS sequence"/>
</dbReference>
<feature type="signal peptide" evidence="1">
    <location>
        <begin position="1"/>
        <end position="19"/>
    </location>
</feature>
<comment type="caution">
    <text evidence="2">The sequence shown here is derived from an EMBL/GenBank/DDBJ whole genome shotgun (WGS) entry which is preliminary data.</text>
</comment>
<reference evidence="2 3" key="1">
    <citation type="submission" date="2019-06" db="EMBL/GenBank/DDBJ databases">
        <title>Whole genome shotgun sequence of Vibrio comitans NBRC 102076.</title>
        <authorList>
            <person name="Hosoyama A."/>
            <person name="Uohara A."/>
            <person name="Ohji S."/>
            <person name="Ichikawa N."/>
        </authorList>
    </citation>
    <scope>NUCLEOTIDE SEQUENCE [LARGE SCALE GENOMIC DNA]</scope>
    <source>
        <strain evidence="2 3">NBRC 102076</strain>
    </source>
</reference>
<evidence type="ECO:0008006" key="4">
    <source>
        <dbReference type="Google" id="ProtNLM"/>
    </source>
</evidence>
<keyword evidence="3" id="KW-1185">Reference proteome</keyword>
<dbReference type="AlphaFoldDB" id="A0A4Y3IPD0"/>
<keyword evidence="1" id="KW-0732">Signal</keyword>
<protein>
    <recommendedName>
        <fullName evidence="4">Lipoprotein</fullName>
    </recommendedName>
</protein>
<accession>A0A4Y3IPD0</accession>
<dbReference type="RefSeq" id="WP_141271368.1">
    <property type="nucleotide sequence ID" value="NZ_BJLH01000009.1"/>
</dbReference>
<evidence type="ECO:0000313" key="2">
    <source>
        <dbReference type="EMBL" id="GEA60972.1"/>
    </source>
</evidence>